<dbReference type="PANTHER" id="PTHR34220:SF7">
    <property type="entry name" value="SENSOR HISTIDINE KINASE YPDA"/>
    <property type="match status" value="1"/>
</dbReference>
<comment type="caution">
    <text evidence="3">The sequence shown here is derived from an EMBL/GenBank/DDBJ whole genome shotgun (WGS) entry which is preliminary data.</text>
</comment>
<keyword evidence="1" id="KW-1133">Transmembrane helix</keyword>
<dbReference type="Proteomes" id="UP001151478">
    <property type="component" value="Unassembled WGS sequence"/>
</dbReference>
<accession>A0ABT5S843</accession>
<feature type="transmembrane region" description="Helical" evidence="1">
    <location>
        <begin position="149"/>
        <end position="169"/>
    </location>
</feature>
<dbReference type="Pfam" id="PF06580">
    <property type="entry name" value="His_kinase"/>
    <property type="match status" value="1"/>
</dbReference>
<dbReference type="InterPro" id="IPR010559">
    <property type="entry name" value="Sig_transdc_His_kin_internal"/>
</dbReference>
<evidence type="ECO:0000313" key="4">
    <source>
        <dbReference type="Proteomes" id="UP001151478"/>
    </source>
</evidence>
<feature type="transmembrane region" description="Helical" evidence="1">
    <location>
        <begin position="40"/>
        <end position="64"/>
    </location>
</feature>
<dbReference type="GO" id="GO:0016301">
    <property type="term" value="F:kinase activity"/>
    <property type="evidence" value="ECO:0007669"/>
    <property type="project" value="UniProtKB-KW"/>
</dbReference>
<evidence type="ECO:0000256" key="1">
    <source>
        <dbReference type="SAM" id="Phobius"/>
    </source>
</evidence>
<keyword evidence="3" id="KW-0808">Transferase</keyword>
<feature type="transmembrane region" description="Helical" evidence="1">
    <location>
        <begin position="12"/>
        <end position="34"/>
    </location>
</feature>
<feature type="transmembrane region" description="Helical" evidence="1">
    <location>
        <begin position="189"/>
        <end position="212"/>
    </location>
</feature>
<reference evidence="3" key="1">
    <citation type="submission" date="2023-02" db="EMBL/GenBank/DDBJ databases">
        <title>Polaribacter ponticola sp. nov., isolated from seawater.</title>
        <authorList>
            <person name="Baek J.H."/>
            <person name="Kim J.M."/>
            <person name="Choi D.G."/>
            <person name="Jeon C.O."/>
        </authorList>
    </citation>
    <scope>NUCLEOTIDE SEQUENCE</scope>
    <source>
        <strain evidence="3">MSW5</strain>
    </source>
</reference>
<feature type="domain" description="Signal transduction histidine kinase internal region" evidence="2">
    <location>
        <begin position="235"/>
        <end position="309"/>
    </location>
</feature>
<keyword evidence="1" id="KW-0812">Transmembrane</keyword>
<protein>
    <submittedName>
        <fullName evidence="3">Histidine kinase</fullName>
    </submittedName>
</protein>
<dbReference type="PANTHER" id="PTHR34220">
    <property type="entry name" value="SENSOR HISTIDINE KINASE YPDA"/>
    <property type="match status" value="1"/>
</dbReference>
<gene>
    <name evidence="3" type="ORF">N5A56_007520</name>
</gene>
<dbReference type="InterPro" id="IPR050640">
    <property type="entry name" value="Bact_2-comp_sensor_kinase"/>
</dbReference>
<evidence type="ECO:0000259" key="2">
    <source>
        <dbReference type="Pfam" id="PF06580"/>
    </source>
</evidence>
<evidence type="ECO:0000313" key="3">
    <source>
        <dbReference type="EMBL" id="MDD7914277.1"/>
    </source>
</evidence>
<keyword evidence="1" id="KW-0472">Membrane</keyword>
<keyword evidence="3" id="KW-0418">Kinase</keyword>
<feature type="transmembrane region" description="Helical" evidence="1">
    <location>
        <begin position="85"/>
        <end position="106"/>
    </location>
</feature>
<organism evidence="3 4">
    <name type="scientific">Polaribacter ponticola</name>
    <dbReference type="NCBI Taxonomy" id="2978475"/>
    <lineage>
        <taxon>Bacteria</taxon>
        <taxon>Pseudomonadati</taxon>
        <taxon>Bacteroidota</taxon>
        <taxon>Flavobacteriia</taxon>
        <taxon>Flavobacteriales</taxon>
        <taxon>Flavobacteriaceae</taxon>
    </lineage>
</organism>
<sequence length="416" mass="49058">MFDSKKKISFNVLKPGLISSIIVFTITFLFFRYLKNEDEYSLFEFTTLFASLFSLFIVFAFSLFQSIKIKSRVVRIYNFKELNYSFIKLLLIPLSGILIYAFIIILDRFDGYDITLLFYKFLPIGFIFSLLSIHVLNYIFSKYEHSNRIYYIVSYYVVSISALVFWIIISFNNFRIVKDGLGAMLDRAFLLPSIGLYSPFFLYVLILTHFYFLSLINKQEKSVLKQQSLESQLNYQQLKNQISPHFLFNNINVLTSLIEENPKKAVRFSENLSHIYRYFLEQEKQDVVLVKEEIKFAKSYLELLKDRFEVGLIFSINIDKKLNEKYIVATILQQVLENVVKHNTVNEIDIVELKIISKENYLIIENNKNPKIETEQNSKKGIENIKKRVAFFTDEKVIIKNTKESFIIELPILNTI</sequence>
<dbReference type="EMBL" id="JAOSLC020000003">
    <property type="protein sequence ID" value="MDD7914277.1"/>
    <property type="molecule type" value="Genomic_DNA"/>
</dbReference>
<dbReference type="RefSeq" id="WP_265724899.1">
    <property type="nucleotide sequence ID" value="NZ_JAOSLC020000003.1"/>
</dbReference>
<feature type="transmembrane region" description="Helical" evidence="1">
    <location>
        <begin position="118"/>
        <end position="140"/>
    </location>
</feature>
<keyword evidence="4" id="KW-1185">Reference proteome</keyword>
<name>A0ABT5S843_9FLAO</name>
<proteinExistence type="predicted"/>